<evidence type="ECO:0000313" key="3">
    <source>
        <dbReference type="Proteomes" id="UP000253420"/>
    </source>
</evidence>
<dbReference type="RefSeq" id="WP_114441115.1">
    <property type="nucleotide sequence ID" value="NZ_QOZG01000005.1"/>
</dbReference>
<comment type="caution">
    <text evidence="2">The sequence shown here is derived from an EMBL/GenBank/DDBJ whole genome shotgun (WGS) entry which is preliminary data.</text>
</comment>
<feature type="domain" description="YcaO" evidence="1">
    <location>
        <begin position="70"/>
        <end position="406"/>
    </location>
</feature>
<dbReference type="PANTHER" id="PTHR37809">
    <property type="entry name" value="RIBOSOMAL PROTEIN S12 METHYLTHIOTRANSFERASE ACCESSORY FACTOR YCAO"/>
    <property type="match status" value="1"/>
</dbReference>
<proteinExistence type="predicted"/>
<sequence length="406" mass="43843">MMAEATSSHETQGLYSDRVCSPEATFEAIDPYLRPLGVTRLARVTGLDRIGIPVWNAVVPNSRSIVINQGKGIRDIDARVSAAMEALERAVAGAPNIDAIQSTGRELLVSGAKIEPLTCLTAVGQRDLGEEDETSWAQGRELFSGGAAWVPLEAALLDRTVENCRYWQSSDGLASGNTLEEAIFHGLLERIERDAETLWKITSLAGRLSCCIDPRSLHDPVVDDLCGMIEEAGLLLRFFDITSDIGIPCFVAIIGPPGAAGTTAPCRFIDVAQGNGAHPHPARAAIRAITEAAQSRLTFISGARDDIPPAAFFHPLPEDTRRLLEARPKPLDTERGTTARGLAPLMSHVLGRLESAGIRSAIGLPLTRGEYPFAVCKIFVPKLENPDGRRRRRLGSRAISRSLAFK</sequence>
<reference evidence="2 3" key="1">
    <citation type="submission" date="2018-07" db="EMBL/GenBank/DDBJ databases">
        <title>The draft genome of Phyllobacterium salinisoli.</title>
        <authorList>
            <person name="Liu L."/>
            <person name="Li L."/>
            <person name="Zhang X."/>
            <person name="Liang L."/>
        </authorList>
    </citation>
    <scope>NUCLEOTIDE SEQUENCE [LARGE SCALE GENOMIC DNA]</scope>
    <source>
        <strain evidence="2 3">LLAN61</strain>
    </source>
</reference>
<dbReference type="AlphaFoldDB" id="A0A368K637"/>
<gene>
    <name evidence="2" type="ORF">DUT91_14585</name>
</gene>
<dbReference type="PROSITE" id="PS51664">
    <property type="entry name" value="YCAO"/>
    <property type="match status" value="1"/>
</dbReference>
<protein>
    <recommendedName>
        <fullName evidence="1">YcaO domain-containing protein</fullName>
    </recommendedName>
</protein>
<organism evidence="2 3">
    <name type="scientific">Phyllobacterium salinisoli</name>
    <dbReference type="NCBI Taxonomy" id="1899321"/>
    <lineage>
        <taxon>Bacteria</taxon>
        <taxon>Pseudomonadati</taxon>
        <taxon>Pseudomonadota</taxon>
        <taxon>Alphaproteobacteria</taxon>
        <taxon>Hyphomicrobiales</taxon>
        <taxon>Phyllobacteriaceae</taxon>
        <taxon>Phyllobacterium</taxon>
    </lineage>
</organism>
<dbReference type="InterPro" id="IPR003776">
    <property type="entry name" value="YcaO-like_dom"/>
</dbReference>
<keyword evidence="3" id="KW-1185">Reference proteome</keyword>
<evidence type="ECO:0000313" key="2">
    <source>
        <dbReference type="EMBL" id="RCS23490.1"/>
    </source>
</evidence>
<dbReference type="EMBL" id="QOZG01000005">
    <property type="protein sequence ID" value="RCS23490.1"/>
    <property type="molecule type" value="Genomic_DNA"/>
</dbReference>
<name>A0A368K637_9HYPH</name>
<dbReference type="Gene3D" id="3.30.160.660">
    <property type="match status" value="1"/>
</dbReference>
<dbReference type="Proteomes" id="UP000253420">
    <property type="component" value="Unassembled WGS sequence"/>
</dbReference>
<dbReference type="Pfam" id="PF02624">
    <property type="entry name" value="YcaO"/>
    <property type="match status" value="1"/>
</dbReference>
<dbReference type="PANTHER" id="PTHR37809:SF1">
    <property type="entry name" value="RIBOSOMAL PROTEIN S12 METHYLTHIOTRANSFERASE ACCESSORY FACTOR YCAO"/>
    <property type="match status" value="1"/>
</dbReference>
<dbReference type="OrthoDB" id="109999at2"/>
<accession>A0A368K637</accession>
<dbReference type="NCBIfam" id="TIGR00702">
    <property type="entry name" value="YcaO-type kinase domain"/>
    <property type="match status" value="1"/>
</dbReference>
<evidence type="ECO:0000259" key="1">
    <source>
        <dbReference type="PROSITE" id="PS51664"/>
    </source>
</evidence>